<dbReference type="RefSeq" id="WP_128610143.1">
    <property type="nucleotide sequence ID" value="NZ_JBFUNT010000005.1"/>
</dbReference>
<dbReference type="EMBL" id="WEIK01000008">
    <property type="protein sequence ID" value="MVF49820.1"/>
    <property type="molecule type" value="Genomic_DNA"/>
</dbReference>
<accession>A0A7X3JR66</accession>
<proteinExistence type="predicted"/>
<dbReference type="AlphaFoldDB" id="A0A7X3JR66"/>
<reference evidence="1 2" key="1">
    <citation type="submission" date="2019-10" db="EMBL/GenBank/DDBJ databases">
        <title>XDR Pseudomonas monteilii producing IMP-16 from LCR.</title>
        <authorList>
            <person name="Ballaben A."/>
            <person name="Doi Y."/>
        </authorList>
    </citation>
    <scope>NUCLEOTIDE SEQUENCE [LARGE SCALE GENOMIC DNA]</scope>
    <source>
        <strain evidence="1 2">597/14</strain>
    </source>
</reference>
<gene>
    <name evidence="1" type="ORF">F9Z43_10910</name>
</gene>
<evidence type="ECO:0000313" key="1">
    <source>
        <dbReference type="EMBL" id="MVF49820.1"/>
    </source>
</evidence>
<name>A0A7X3JR66_9PSED</name>
<evidence type="ECO:0000313" key="2">
    <source>
        <dbReference type="Proteomes" id="UP000440965"/>
    </source>
</evidence>
<comment type="caution">
    <text evidence="1">The sequence shown here is derived from an EMBL/GenBank/DDBJ whole genome shotgun (WGS) entry which is preliminary data.</text>
</comment>
<sequence length="146" mass="16491">MRKILIDDDGFIESPFANNMPGFINKKSWGGIVYRRGEKIQIASFFPSEESGKRINVLGVSKGMYLAFGLVGCKERLIYLVDEVTRSDFLLRPVEVSSVPSMYNIESTIPLRIYILEARQAMLVDQMNSLQIDMAKFKEAFAANIA</sequence>
<dbReference type="Proteomes" id="UP000440965">
    <property type="component" value="Unassembled WGS sequence"/>
</dbReference>
<protein>
    <submittedName>
        <fullName evidence="1">Uncharacterized protein</fullName>
    </submittedName>
</protein>
<organism evidence="1 2">
    <name type="scientific">Pseudomonas monteilii</name>
    <dbReference type="NCBI Taxonomy" id="76759"/>
    <lineage>
        <taxon>Bacteria</taxon>
        <taxon>Pseudomonadati</taxon>
        <taxon>Pseudomonadota</taxon>
        <taxon>Gammaproteobacteria</taxon>
        <taxon>Pseudomonadales</taxon>
        <taxon>Pseudomonadaceae</taxon>
        <taxon>Pseudomonas</taxon>
    </lineage>
</organism>